<dbReference type="PANTHER" id="PTHR46333:SF2">
    <property type="entry name" value="CYTOKINESIS PROTEIN 3"/>
    <property type="match status" value="1"/>
</dbReference>
<comment type="caution">
    <text evidence="2">The sequence shown here is derived from an EMBL/GenBank/DDBJ whole genome shotgun (WGS) entry which is preliminary data.</text>
</comment>
<dbReference type="Gene3D" id="3.10.620.30">
    <property type="match status" value="1"/>
</dbReference>
<dbReference type="InterPro" id="IPR002931">
    <property type="entry name" value="Transglutaminase-like"/>
</dbReference>
<organism evidence="2 3">
    <name type="scientific">Limnobacter humi</name>
    <dbReference type="NCBI Taxonomy" id="1778671"/>
    <lineage>
        <taxon>Bacteria</taxon>
        <taxon>Pseudomonadati</taxon>
        <taxon>Pseudomonadota</taxon>
        <taxon>Betaproteobacteria</taxon>
        <taxon>Burkholderiales</taxon>
        <taxon>Burkholderiaceae</taxon>
        <taxon>Limnobacter</taxon>
    </lineage>
</organism>
<sequence length="330" mass="36194">MSQALANGAIQGQASLHEKFAHPPVISSTVGDEASATLLNEVVQGAKSDYEKAHRIYRWVIKNMSHDPRAASRIGDPARHALSQLLTSRRGSCAVFADVTSRLMVLAGLNVRTVEGVARVGTARRGQANHRWNEVWLDGEWRVVDTTWGAGYLEGGRFVRDNTDLFFAMPAELAKLSHYPLRYWGGYASGEESTVVAGGQSRLAFNTFTKLSEQAIFMAAAGFSADDLLRAAVHGSAQPDWYQPLNTQTKVIQAPVSKVLAPSAEVRFQFENQAYEEMAVVQGRKWVRQRAKTGLFDLAVSALPGELLVMGRRKGQDEFEAVLGYQVGGR</sequence>
<dbReference type="SMART" id="SM00460">
    <property type="entry name" value="TGc"/>
    <property type="match status" value="1"/>
</dbReference>
<dbReference type="InterPro" id="IPR038765">
    <property type="entry name" value="Papain-like_cys_pep_sf"/>
</dbReference>
<gene>
    <name evidence="2" type="ORF">NQT62_11655</name>
</gene>
<dbReference type="Pfam" id="PF01841">
    <property type="entry name" value="Transglut_core"/>
    <property type="match status" value="1"/>
</dbReference>
<protein>
    <submittedName>
        <fullName evidence="2">Transglutaminase-like domain-containing protein</fullName>
    </submittedName>
</protein>
<dbReference type="PANTHER" id="PTHR46333">
    <property type="entry name" value="CYTOKINESIS PROTEIN 3"/>
    <property type="match status" value="1"/>
</dbReference>
<proteinExistence type="predicted"/>
<name>A0ABT1WI52_9BURK</name>
<reference evidence="2 3" key="1">
    <citation type="submission" date="2022-07" db="EMBL/GenBank/DDBJ databases">
        <authorList>
            <person name="Xamxidin M."/>
            <person name="Wu M."/>
        </authorList>
    </citation>
    <scope>NUCLEOTIDE SEQUENCE [LARGE SCALE GENOMIC DNA]</scope>
    <source>
        <strain evidence="2 3">NBRC 111650</strain>
    </source>
</reference>
<dbReference type="InterPro" id="IPR052557">
    <property type="entry name" value="CAP/Cytokinesis_protein"/>
</dbReference>
<dbReference type="SUPFAM" id="SSF54001">
    <property type="entry name" value="Cysteine proteinases"/>
    <property type="match status" value="1"/>
</dbReference>
<dbReference type="Proteomes" id="UP001204142">
    <property type="component" value="Unassembled WGS sequence"/>
</dbReference>
<evidence type="ECO:0000313" key="3">
    <source>
        <dbReference type="Proteomes" id="UP001204142"/>
    </source>
</evidence>
<evidence type="ECO:0000259" key="1">
    <source>
        <dbReference type="SMART" id="SM00460"/>
    </source>
</evidence>
<evidence type="ECO:0000313" key="2">
    <source>
        <dbReference type="EMBL" id="MCQ8897089.1"/>
    </source>
</evidence>
<dbReference type="EMBL" id="JANIGO010000003">
    <property type="protein sequence ID" value="MCQ8897089.1"/>
    <property type="molecule type" value="Genomic_DNA"/>
</dbReference>
<feature type="domain" description="Transglutaminase-like" evidence="1">
    <location>
        <begin position="85"/>
        <end position="148"/>
    </location>
</feature>
<keyword evidence="3" id="KW-1185">Reference proteome</keyword>
<accession>A0ABT1WI52</accession>